<name>A0A1G8AH63_BACOV</name>
<dbReference type="AlphaFoldDB" id="A0A1G8AH63"/>
<dbReference type="RefSeq" id="WP_074635719.1">
    <property type="nucleotide sequence ID" value="NZ_FNDO01000002.1"/>
</dbReference>
<gene>
    <name evidence="3" type="ORF">SAMN05192582_1002179</name>
</gene>
<dbReference type="Proteomes" id="UP000181870">
    <property type="component" value="Unassembled WGS sequence"/>
</dbReference>
<organism evidence="3 4">
    <name type="scientific">Bacteroides ovatus</name>
    <dbReference type="NCBI Taxonomy" id="28116"/>
    <lineage>
        <taxon>Bacteria</taxon>
        <taxon>Pseudomonadati</taxon>
        <taxon>Bacteroidota</taxon>
        <taxon>Bacteroidia</taxon>
        <taxon>Bacteroidales</taxon>
        <taxon>Bacteroidaceae</taxon>
        <taxon>Bacteroides</taxon>
    </lineage>
</organism>
<accession>A0A1G8AH63</accession>
<keyword evidence="1" id="KW-0175">Coiled coil</keyword>
<evidence type="ECO:0000313" key="3">
    <source>
        <dbReference type="EMBL" id="SDH20219.1"/>
    </source>
</evidence>
<evidence type="ECO:0000256" key="2">
    <source>
        <dbReference type="SAM" id="MobiDB-lite"/>
    </source>
</evidence>
<feature type="compositionally biased region" description="Basic and acidic residues" evidence="2">
    <location>
        <begin position="838"/>
        <end position="848"/>
    </location>
</feature>
<dbReference type="EMBL" id="FNDO01000002">
    <property type="protein sequence ID" value="SDH20219.1"/>
    <property type="molecule type" value="Genomic_DNA"/>
</dbReference>
<reference evidence="3 4" key="1">
    <citation type="submission" date="2016-10" db="EMBL/GenBank/DDBJ databases">
        <authorList>
            <person name="de Groot N.N."/>
        </authorList>
    </citation>
    <scope>NUCLEOTIDE SEQUENCE [LARGE SCALE GENOMIC DNA]</scope>
    <source>
        <strain evidence="3 4">NLAE-zl-C57</strain>
    </source>
</reference>
<evidence type="ECO:0000256" key="1">
    <source>
        <dbReference type="SAM" id="Coils"/>
    </source>
</evidence>
<feature type="coiled-coil region" evidence="1">
    <location>
        <begin position="537"/>
        <end position="614"/>
    </location>
</feature>
<feature type="region of interest" description="Disordered" evidence="2">
    <location>
        <begin position="830"/>
        <end position="871"/>
    </location>
</feature>
<evidence type="ECO:0000313" key="4">
    <source>
        <dbReference type="Proteomes" id="UP000181870"/>
    </source>
</evidence>
<sequence length="871" mass="99252">MHRFLLILIVLTVGIQRMSAQYYRINYDTKTIAAMSGAYGTEAAAESYYNNQVQDILKHYETAGAAVTGIYSSKYMDRKALTTLGLWASAEENYYYRRIYNMVSSKIMPKIWTVSGLMLKKPANAMYWGSYLMKTCNDTKNLCMQFESVVTNSRLSFKDIVFLELTPEMQAIFDLTKAGMDWKGFIDNLSNVSGNFTKENLANDIDQLYNTGVNLISSGASNAEGSIIGNNSFNGNVTSRATAIFNIAKNSYGMFNNLENNLGGTLIGLMGGQADVNKLFNVANYNMTSWLTDYDQESLGRYYTQRWYIYRRDAGSVVLCDYNPPTGKDDIISGPHWTRFNTTDANFYPNSTQTEQILRNSENYAGWSRTKVAQLNNSNDGCYYYMDYWRSAYIITTNNKQSKKAYAYSIKVTKSWDNVEEAYEEYFDSYSMDLNTFRAQLNVKLSELNDNEEGYTYYIGYDAKNYYQASDAAKLKGCENVIISVTCTDGVSLGEGTTQYKCRTCGGSLNAHTKECVMKTTLSGNDQLDTSELDEMEADAKRHATLLQSQIDALEKENSSIIKQIASSSIEQAAALRQKYNANKAKINELQAELDTWNKKLEDIAQAKAEANEDNAVQTDDYYRIPAIMQDCKNAYNLTWQDDGWWEGYTYYRKATMPNIKGIVTFSATVTIARKPKYFLGIKIHRAIIQISWKLTSEYTDTQVVDILELNPDDDERKKVQLVNNRVSEIARQYPNCKVSTEYIKSKPADTDDTEDTYHLLWSSDRLEVAREIDSRLTKIYSDLVSLEKMMYYRLNITDVWNRIGPTINDEQGRHQTILEESHERWMNNALEAVKSGGNERSKQRESKPAGQMTEPEPSPAIKSEEEPEHE</sequence>
<protein>
    <submittedName>
        <fullName evidence="3">Uncharacterized protein</fullName>
    </submittedName>
</protein>
<proteinExistence type="predicted"/>